<dbReference type="AlphaFoldDB" id="A0A9X6M4S8"/>
<dbReference type="Proteomes" id="UP000194853">
    <property type="component" value="Unassembled WGS sequence"/>
</dbReference>
<accession>A0A9X6M4S8</accession>
<dbReference type="RefSeq" id="WP_086390054.1">
    <property type="nucleotide sequence ID" value="NZ_MOOS01000189.1"/>
</dbReference>
<gene>
    <name evidence="1" type="ORF">BK750_28755</name>
</gene>
<evidence type="ECO:0000313" key="1">
    <source>
        <dbReference type="EMBL" id="OUB59046.1"/>
    </source>
</evidence>
<protein>
    <submittedName>
        <fullName evidence="1">Uncharacterized protein</fullName>
    </submittedName>
</protein>
<sequence length="104" mass="12257">MTELENIKYSDFGDFLYPIEYYHFYKGSLGINFKIELLCLENRFAFHLMTENTKVPENLRYFSCNDQRVLEELGLYDNIDYTSKQATLQLAIDLGTAIAKKYCK</sequence>
<evidence type="ECO:0000313" key="2">
    <source>
        <dbReference type="Proteomes" id="UP000194853"/>
    </source>
</evidence>
<dbReference type="EMBL" id="MOOS01000189">
    <property type="protein sequence ID" value="OUB59046.1"/>
    <property type="molecule type" value="Genomic_DNA"/>
</dbReference>
<reference evidence="1 2" key="1">
    <citation type="submission" date="2016-10" db="EMBL/GenBank/DDBJ databases">
        <title>Comparative genomics of Bacillus thuringiensis reveals a path to pathogens against multiple invertebrate hosts.</title>
        <authorList>
            <person name="Zheng J."/>
            <person name="Gao Q."/>
            <person name="Liu H."/>
            <person name="Peng D."/>
            <person name="Ruan L."/>
            <person name="Sun M."/>
        </authorList>
    </citation>
    <scope>NUCLEOTIDE SEQUENCE [LARGE SCALE GENOMIC DNA]</scope>
    <source>
        <strain evidence="1">BGSC 4CF1</strain>
    </source>
</reference>
<proteinExistence type="predicted"/>
<comment type="caution">
    <text evidence="1">The sequence shown here is derived from an EMBL/GenBank/DDBJ whole genome shotgun (WGS) entry which is preliminary data.</text>
</comment>
<organism evidence="1 2">
    <name type="scientific">Bacillus thuringiensis subsp. jegathesan</name>
    <dbReference type="NCBI Taxonomy" id="56955"/>
    <lineage>
        <taxon>Bacteria</taxon>
        <taxon>Bacillati</taxon>
        <taxon>Bacillota</taxon>
        <taxon>Bacilli</taxon>
        <taxon>Bacillales</taxon>
        <taxon>Bacillaceae</taxon>
        <taxon>Bacillus</taxon>
        <taxon>Bacillus cereus group</taxon>
    </lineage>
</organism>
<name>A0A9X6M4S8_BACTJ</name>